<proteinExistence type="predicted"/>
<dbReference type="GO" id="GO:0005524">
    <property type="term" value="F:ATP binding"/>
    <property type="evidence" value="ECO:0007669"/>
    <property type="project" value="UniProtKB-KW"/>
</dbReference>
<dbReference type="Gene3D" id="3.30.565.10">
    <property type="entry name" value="Histidine kinase-like ATPase, C-terminal domain"/>
    <property type="match status" value="1"/>
</dbReference>
<dbReference type="KEGG" id="dsc:ABOD76_00475"/>
<organism evidence="2">
    <name type="scientific">Deinococcus sonorensis KR-87</name>
    <dbReference type="NCBI Taxonomy" id="694439"/>
    <lineage>
        <taxon>Bacteria</taxon>
        <taxon>Thermotogati</taxon>
        <taxon>Deinococcota</taxon>
        <taxon>Deinococci</taxon>
        <taxon>Deinococcales</taxon>
        <taxon>Deinococcaceae</taxon>
        <taxon>Deinococcus</taxon>
    </lineage>
</organism>
<name>A0AAU7U4Y9_9DEIO</name>
<dbReference type="InterPro" id="IPR001932">
    <property type="entry name" value="PPM-type_phosphatase-like_dom"/>
</dbReference>
<dbReference type="InterPro" id="IPR036457">
    <property type="entry name" value="PPM-type-like_dom_sf"/>
</dbReference>
<sequence length="326" mass="33753">MNALLSRWMPLNDPSAVGAARRMAVEAARQRGADEQLLGRLALIVTELGTNVVRHAGGGQLLLSAAADGPGLEVLTLDRGPGIEHLPSAMRDGYSTQGSAGNGLGGVGRLADLFDVYSDDQGTVFSALVGSAEAVRAHDVGVVVRPHPNETVSGDHAYVVQDGPTLCLTLLDGLGHGPAAALVTEVAGTVLAGAPVQPLARLQALHLGLRDTRGAVAAVVTLNGSDGVVAGLGNISVTCQSVSAHRTFVMTPGTLGHQWTPPREQPLTLTPGEVLVMHSDGVQTRWRLDRYPGLAQRRAIVIAAVLLRDLGRGPDDASVAVVKVRP</sequence>
<keyword evidence="2" id="KW-0547">Nucleotide-binding</keyword>
<dbReference type="SUPFAM" id="SSF81606">
    <property type="entry name" value="PP2C-like"/>
    <property type="match status" value="1"/>
</dbReference>
<dbReference type="RefSeq" id="WP_350241078.1">
    <property type="nucleotide sequence ID" value="NZ_CP158296.1"/>
</dbReference>
<dbReference type="PANTHER" id="PTHR35801:SF1">
    <property type="entry name" value="PHOSPHOSERINE PHOSPHATASE RSBX"/>
    <property type="match status" value="1"/>
</dbReference>
<keyword evidence="2" id="KW-0067">ATP-binding</keyword>
<dbReference type="SMART" id="SM00331">
    <property type="entry name" value="PP2C_SIG"/>
    <property type="match status" value="1"/>
</dbReference>
<dbReference type="PANTHER" id="PTHR35801">
    <property type="entry name" value="PHOSPHOSERINE PHOSPHATASE RSBX"/>
    <property type="match status" value="1"/>
</dbReference>
<dbReference type="InterPro" id="IPR003594">
    <property type="entry name" value="HATPase_dom"/>
</dbReference>
<protein>
    <submittedName>
        <fullName evidence="2">ATP-binding protein</fullName>
    </submittedName>
</protein>
<dbReference type="EMBL" id="CP158296">
    <property type="protein sequence ID" value="XBV83529.1"/>
    <property type="molecule type" value="Genomic_DNA"/>
</dbReference>
<dbReference type="SUPFAM" id="SSF55874">
    <property type="entry name" value="ATPase domain of HSP90 chaperone/DNA topoisomerase II/histidine kinase"/>
    <property type="match status" value="1"/>
</dbReference>
<evidence type="ECO:0000259" key="1">
    <source>
        <dbReference type="SMART" id="SM00331"/>
    </source>
</evidence>
<evidence type="ECO:0000313" key="2">
    <source>
        <dbReference type="EMBL" id="XBV83529.1"/>
    </source>
</evidence>
<dbReference type="InterPro" id="IPR039248">
    <property type="entry name" value="Ptase_RsbX"/>
</dbReference>
<dbReference type="Gene3D" id="3.60.40.10">
    <property type="entry name" value="PPM-type phosphatase domain"/>
    <property type="match status" value="1"/>
</dbReference>
<dbReference type="Pfam" id="PF13581">
    <property type="entry name" value="HATPase_c_2"/>
    <property type="match status" value="1"/>
</dbReference>
<geneLocation type="plasmid" evidence="2">
    <name>pDson04</name>
</geneLocation>
<reference evidence="2" key="1">
    <citation type="submission" date="2024-06" db="EMBL/GenBank/DDBJ databases">
        <title>Draft Genome Sequence of Deinococcus sonorensis Type Strain KR-87, a Biofilm Producing Representative of the Genus Deinococcus.</title>
        <authorList>
            <person name="Boren L.S."/>
            <person name="Grosso R.A."/>
            <person name="Hugenberg-Cox A.N."/>
            <person name="Hill J.T.E."/>
            <person name="Albert C.M."/>
            <person name="Tuohy J.M."/>
        </authorList>
    </citation>
    <scope>NUCLEOTIDE SEQUENCE</scope>
    <source>
        <strain evidence="2">KR-87</strain>
        <plasmid evidence="2">pDson04</plasmid>
    </source>
</reference>
<feature type="domain" description="PPM-type phosphatase" evidence="1">
    <location>
        <begin position="139"/>
        <end position="324"/>
    </location>
</feature>
<gene>
    <name evidence="2" type="ORF">ABOD76_00475</name>
</gene>
<dbReference type="InterPro" id="IPR036890">
    <property type="entry name" value="HATPase_C_sf"/>
</dbReference>
<keyword evidence="2" id="KW-0614">Plasmid</keyword>
<accession>A0AAU7U4Y9</accession>
<dbReference type="AlphaFoldDB" id="A0AAU7U4Y9"/>